<feature type="compositionally biased region" description="Polar residues" evidence="1">
    <location>
        <begin position="164"/>
        <end position="177"/>
    </location>
</feature>
<keyword evidence="4" id="KW-1185">Reference proteome</keyword>
<feature type="compositionally biased region" description="Basic and acidic residues" evidence="1">
    <location>
        <begin position="187"/>
        <end position="199"/>
    </location>
</feature>
<organism evidence="2">
    <name type="scientific">Kwoniella pini CBS 10737</name>
    <dbReference type="NCBI Taxonomy" id="1296096"/>
    <lineage>
        <taxon>Eukaryota</taxon>
        <taxon>Fungi</taxon>
        <taxon>Dikarya</taxon>
        <taxon>Basidiomycota</taxon>
        <taxon>Agaricomycotina</taxon>
        <taxon>Tremellomycetes</taxon>
        <taxon>Tremellales</taxon>
        <taxon>Cryptococcaceae</taxon>
        <taxon>Kwoniella</taxon>
    </lineage>
</organism>
<protein>
    <submittedName>
        <fullName evidence="2">Uncharacterized protein</fullName>
    </submittedName>
</protein>
<sequence length="253" mass="28615">MSSLESTPMSHVSNHSKVHCHCSLKDQHYKDWFNIRQHCEDKSDKCSGEYCRTQRGTAAEREDLLCGPCFATERHIAAHYEKATQDPPDSWDEQTRRYHAFITHVKDWEALPDSKKVNVPKPPYRKYKSQSSQAKILEDKYKKLETWRQLLANNEVPHLPERGGSTSQLTVPNQAAQSYPPATHTDITTRAEPGHEHSSEPASSNKDSAHIGSPLSRDGTLATGVNRTEVEGPAGPYVLSGKHYYFQETERST</sequence>
<evidence type="ECO:0000313" key="4">
    <source>
        <dbReference type="Proteomes" id="UP000094020"/>
    </source>
</evidence>
<dbReference type="EMBL" id="CP144527">
    <property type="protein sequence ID" value="WWC72759.1"/>
    <property type="molecule type" value="Genomic_DNA"/>
</dbReference>
<reference evidence="2" key="1">
    <citation type="submission" date="2013-07" db="EMBL/GenBank/DDBJ databases">
        <title>The Genome Sequence of Cryptococcus pinus CBS10737.</title>
        <authorList>
            <consortium name="The Broad Institute Genome Sequencing Platform"/>
            <person name="Cuomo C."/>
            <person name="Litvintseva A."/>
            <person name="Chen Y."/>
            <person name="Heitman J."/>
            <person name="Sun S."/>
            <person name="Springer D."/>
            <person name="Dromer F."/>
            <person name="Young S.K."/>
            <person name="Zeng Q."/>
            <person name="Gargeya S."/>
            <person name="Fitzgerald M."/>
            <person name="Abouelleil A."/>
            <person name="Alvarado L."/>
            <person name="Berlin A.M."/>
            <person name="Chapman S.B."/>
            <person name="Dewar J."/>
            <person name="Goldberg J."/>
            <person name="Griggs A."/>
            <person name="Gujja S."/>
            <person name="Hansen M."/>
            <person name="Howarth C."/>
            <person name="Imamovic A."/>
            <person name="Larimer J."/>
            <person name="McCowan C."/>
            <person name="Murphy C."/>
            <person name="Pearson M."/>
            <person name="Priest M."/>
            <person name="Roberts A."/>
            <person name="Saif S."/>
            <person name="Shea T."/>
            <person name="Sykes S."/>
            <person name="Wortman J."/>
            <person name="Nusbaum C."/>
            <person name="Birren B."/>
        </authorList>
    </citation>
    <scope>NUCLEOTIDE SEQUENCE [LARGE SCALE GENOMIC DNA]</scope>
    <source>
        <strain evidence="2">CBS 10737</strain>
    </source>
</reference>
<proteinExistence type="predicted"/>
<reference evidence="3" key="2">
    <citation type="submission" date="2013-07" db="EMBL/GenBank/DDBJ databases">
        <authorList>
            <consortium name="The Broad Institute Genome Sequencing Platform"/>
            <person name="Cuomo C."/>
            <person name="Litvintseva A."/>
            <person name="Chen Y."/>
            <person name="Heitman J."/>
            <person name="Sun S."/>
            <person name="Springer D."/>
            <person name="Dromer F."/>
            <person name="Young S.K."/>
            <person name="Zeng Q."/>
            <person name="Gargeya S."/>
            <person name="Fitzgerald M."/>
            <person name="Abouelleil A."/>
            <person name="Alvarado L."/>
            <person name="Berlin A.M."/>
            <person name="Chapman S.B."/>
            <person name="Dewar J."/>
            <person name="Goldberg J."/>
            <person name="Griggs A."/>
            <person name="Gujja S."/>
            <person name="Hansen M."/>
            <person name="Howarth C."/>
            <person name="Imamovic A."/>
            <person name="Larimer J."/>
            <person name="McCowan C."/>
            <person name="Murphy C."/>
            <person name="Pearson M."/>
            <person name="Priest M."/>
            <person name="Roberts A."/>
            <person name="Saif S."/>
            <person name="Shea T."/>
            <person name="Sykes S."/>
            <person name="Wortman J."/>
            <person name="Nusbaum C."/>
            <person name="Birren B."/>
        </authorList>
    </citation>
    <scope>NUCLEOTIDE SEQUENCE</scope>
    <source>
        <strain evidence="3">CBS 10737</strain>
    </source>
</reference>
<accession>A0A1B9HTD8</accession>
<name>A0A1B9HTD8_9TREE</name>
<dbReference type="RefSeq" id="XP_019007754.1">
    <property type="nucleotide sequence ID" value="XM_019159082.1"/>
</dbReference>
<dbReference type="GeneID" id="30175757"/>
<evidence type="ECO:0000313" key="2">
    <source>
        <dbReference type="EMBL" id="OCF46535.1"/>
    </source>
</evidence>
<evidence type="ECO:0000313" key="3">
    <source>
        <dbReference type="EMBL" id="WWC72759.1"/>
    </source>
</evidence>
<dbReference type="KEGG" id="kpin:30175757"/>
<dbReference type="AlphaFoldDB" id="A0A1B9HTD8"/>
<dbReference type="Proteomes" id="UP000094020">
    <property type="component" value="Chromosome 9"/>
</dbReference>
<feature type="region of interest" description="Disordered" evidence="1">
    <location>
        <begin position="155"/>
        <end position="253"/>
    </location>
</feature>
<evidence type="ECO:0000256" key="1">
    <source>
        <dbReference type="SAM" id="MobiDB-lite"/>
    </source>
</evidence>
<reference evidence="3" key="4">
    <citation type="submission" date="2024-02" db="EMBL/GenBank/DDBJ databases">
        <title>Comparative genomics of Cryptococcus and Kwoniella reveals pathogenesis evolution and contrasting modes of karyotype evolution via chromosome fusion or intercentromeric recombination.</title>
        <authorList>
            <person name="Coelho M.A."/>
            <person name="David-Palma M."/>
            <person name="Shea T."/>
            <person name="Bowers K."/>
            <person name="McGinley-Smith S."/>
            <person name="Mohammad A.W."/>
            <person name="Gnirke A."/>
            <person name="Yurkov A.M."/>
            <person name="Nowrousian M."/>
            <person name="Sun S."/>
            <person name="Cuomo C.A."/>
            <person name="Heitman J."/>
        </authorList>
    </citation>
    <scope>NUCLEOTIDE SEQUENCE</scope>
    <source>
        <strain evidence="3">CBS 10737</strain>
    </source>
</reference>
<dbReference type="EMBL" id="KI894016">
    <property type="protein sequence ID" value="OCF46535.1"/>
    <property type="molecule type" value="Genomic_DNA"/>
</dbReference>
<reference evidence="2" key="3">
    <citation type="submission" date="2016-07" db="EMBL/GenBank/DDBJ databases">
        <title>Evolution of pathogenesis and genome organization in the Tremellales.</title>
        <authorList>
            <person name="Cuomo C."/>
            <person name="Litvintseva A."/>
            <person name="Heitman J."/>
            <person name="Chen Y."/>
            <person name="Sun S."/>
            <person name="Springer D."/>
            <person name="Dromer F."/>
            <person name="Young S."/>
            <person name="Zeng Q."/>
            <person name="Chapman S."/>
            <person name="Gujja S."/>
            <person name="Saif S."/>
            <person name="Birren B."/>
        </authorList>
    </citation>
    <scope>NUCLEOTIDE SEQUENCE</scope>
    <source>
        <strain evidence="2">CBS 10737</strain>
    </source>
</reference>
<gene>
    <name evidence="2" type="ORF">I206_07388</name>
    <name evidence="3" type="ORF">I206_106723</name>
</gene>